<dbReference type="AlphaFoldDB" id="A0A9P6NFM4"/>
<name>A0A9P6NFM4_9BASI</name>
<accession>A0A9P6NFM4</accession>
<organism evidence="1 2">
    <name type="scientific">Cronartium quercuum f. sp. fusiforme G11</name>
    <dbReference type="NCBI Taxonomy" id="708437"/>
    <lineage>
        <taxon>Eukaryota</taxon>
        <taxon>Fungi</taxon>
        <taxon>Dikarya</taxon>
        <taxon>Basidiomycota</taxon>
        <taxon>Pucciniomycotina</taxon>
        <taxon>Pucciniomycetes</taxon>
        <taxon>Pucciniales</taxon>
        <taxon>Coleosporiaceae</taxon>
        <taxon>Cronartium</taxon>
    </lineage>
</organism>
<evidence type="ECO:0000313" key="1">
    <source>
        <dbReference type="EMBL" id="KAG0145169.1"/>
    </source>
</evidence>
<proteinExistence type="predicted"/>
<comment type="caution">
    <text evidence="1">The sequence shown here is derived from an EMBL/GenBank/DDBJ whole genome shotgun (WGS) entry which is preliminary data.</text>
</comment>
<evidence type="ECO:0000313" key="2">
    <source>
        <dbReference type="Proteomes" id="UP000886653"/>
    </source>
</evidence>
<gene>
    <name evidence="1" type="ORF">CROQUDRAFT_94146</name>
</gene>
<reference evidence="1" key="1">
    <citation type="submission" date="2013-11" db="EMBL/GenBank/DDBJ databases">
        <title>Genome sequence of the fusiform rust pathogen reveals effectors for host alternation and coevolution with pine.</title>
        <authorList>
            <consortium name="DOE Joint Genome Institute"/>
            <person name="Smith K."/>
            <person name="Pendleton A."/>
            <person name="Kubisiak T."/>
            <person name="Anderson C."/>
            <person name="Salamov A."/>
            <person name="Aerts A."/>
            <person name="Riley R."/>
            <person name="Clum A."/>
            <person name="Lindquist E."/>
            <person name="Ence D."/>
            <person name="Campbell M."/>
            <person name="Kronenberg Z."/>
            <person name="Feau N."/>
            <person name="Dhillon B."/>
            <person name="Hamelin R."/>
            <person name="Burleigh J."/>
            <person name="Smith J."/>
            <person name="Yandell M."/>
            <person name="Nelson C."/>
            <person name="Grigoriev I."/>
            <person name="Davis J."/>
        </authorList>
    </citation>
    <scope>NUCLEOTIDE SEQUENCE</scope>
    <source>
        <strain evidence="1">G11</strain>
    </source>
</reference>
<dbReference type="EMBL" id="MU167281">
    <property type="protein sequence ID" value="KAG0145169.1"/>
    <property type="molecule type" value="Genomic_DNA"/>
</dbReference>
<keyword evidence="2" id="KW-1185">Reference proteome</keyword>
<sequence>MYVRVDVRVQVRARGPINVTSTLTVWQVRTALVSHFVDAWKQKFATPKAVSQRSSATAYCNRFWNTSLHWVPHCLRGAIG</sequence>
<protein>
    <submittedName>
        <fullName evidence="1">Uncharacterized protein</fullName>
    </submittedName>
</protein>
<dbReference type="Proteomes" id="UP000886653">
    <property type="component" value="Unassembled WGS sequence"/>
</dbReference>